<feature type="short sequence motif" description="GXGXXG" evidence="5">
    <location>
        <begin position="251"/>
        <end position="256"/>
    </location>
</feature>
<comment type="function">
    <text evidence="6">Lipid hydrolase.</text>
</comment>
<dbReference type="GO" id="GO:0006641">
    <property type="term" value="P:triglyceride metabolic process"/>
    <property type="evidence" value="ECO:0007669"/>
    <property type="project" value="UniProtKB-ARBA"/>
</dbReference>
<dbReference type="EMBL" id="JAUJLE010000017">
    <property type="protein sequence ID" value="KAK1007778.1"/>
    <property type="molecule type" value="Genomic_DNA"/>
</dbReference>
<proteinExistence type="inferred from homology"/>
<evidence type="ECO:0000313" key="9">
    <source>
        <dbReference type="EMBL" id="KAK1007778.1"/>
    </source>
</evidence>
<dbReference type="InterPro" id="IPR021771">
    <property type="entry name" value="Triacylglycerol_lipase_N"/>
</dbReference>
<dbReference type="Gene3D" id="3.40.1090.10">
    <property type="entry name" value="Cytosolic phospholipase A2 catalytic domain"/>
    <property type="match status" value="2"/>
</dbReference>
<keyword evidence="3 5" id="KW-0442">Lipid degradation</keyword>
<feature type="active site" description="Proton acceptor" evidence="5">
    <location>
        <position position="429"/>
    </location>
</feature>
<dbReference type="InterPro" id="IPR050301">
    <property type="entry name" value="NTE"/>
</dbReference>
<evidence type="ECO:0000256" key="7">
    <source>
        <dbReference type="SAM" id="MobiDB-lite"/>
    </source>
</evidence>
<dbReference type="AlphaFoldDB" id="A0AAN6KXM6"/>
<evidence type="ECO:0000256" key="3">
    <source>
        <dbReference type="ARBA" id="ARBA00022963"/>
    </source>
</evidence>
<feature type="short sequence motif" description="GXSXG" evidence="5">
    <location>
        <begin position="278"/>
        <end position="282"/>
    </location>
</feature>
<evidence type="ECO:0000259" key="8">
    <source>
        <dbReference type="PROSITE" id="PS51635"/>
    </source>
</evidence>
<dbReference type="PROSITE" id="PS51635">
    <property type="entry name" value="PNPLA"/>
    <property type="match status" value="1"/>
</dbReference>
<comment type="caution">
    <text evidence="5">Lacks conserved residue(s) required for the propagation of feature annotation.</text>
</comment>
<feature type="region of interest" description="Disordered" evidence="7">
    <location>
        <begin position="658"/>
        <end position="861"/>
    </location>
</feature>
<feature type="active site" description="Nucleophile" evidence="5">
    <location>
        <position position="280"/>
    </location>
</feature>
<dbReference type="GO" id="GO:0004806">
    <property type="term" value="F:triacylglycerol lipase activity"/>
    <property type="evidence" value="ECO:0007669"/>
    <property type="project" value="InterPro"/>
</dbReference>
<dbReference type="PANTHER" id="PTHR14226:SF10">
    <property type="entry name" value="TRIACYLGLYCEROL LIPASE 4-RELATED"/>
    <property type="match status" value="1"/>
</dbReference>
<dbReference type="Proteomes" id="UP001175353">
    <property type="component" value="Unassembled WGS sequence"/>
</dbReference>
<dbReference type="GO" id="GO:0016020">
    <property type="term" value="C:membrane"/>
    <property type="evidence" value="ECO:0007669"/>
    <property type="project" value="UniProtKB-SubCell"/>
</dbReference>
<evidence type="ECO:0000256" key="6">
    <source>
        <dbReference type="RuleBase" id="RU362055"/>
    </source>
</evidence>
<name>A0AAN6KXM6_9PEZI</name>
<keyword evidence="2 5" id="KW-0378">Hydrolase</keyword>
<evidence type="ECO:0000256" key="4">
    <source>
        <dbReference type="ARBA" id="ARBA00023098"/>
    </source>
</evidence>
<evidence type="ECO:0000256" key="2">
    <source>
        <dbReference type="ARBA" id="ARBA00022801"/>
    </source>
</evidence>
<keyword evidence="10" id="KW-1185">Reference proteome</keyword>
<evidence type="ECO:0000313" key="10">
    <source>
        <dbReference type="Proteomes" id="UP001175353"/>
    </source>
</evidence>
<dbReference type="GO" id="GO:0016042">
    <property type="term" value="P:lipid catabolic process"/>
    <property type="evidence" value="ECO:0007669"/>
    <property type="project" value="UniProtKB-UniRule"/>
</dbReference>
<organism evidence="9 10">
    <name type="scientific">Friedmanniomyces endolithicus</name>
    <dbReference type="NCBI Taxonomy" id="329885"/>
    <lineage>
        <taxon>Eukaryota</taxon>
        <taxon>Fungi</taxon>
        <taxon>Dikarya</taxon>
        <taxon>Ascomycota</taxon>
        <taxon>Pezizomycotina</taxon>
        <taxon>Dothideomycetes</taxon>
        <taxon>Dothideomycetidae</taxon>
        <taxon>Mycosphaerellales</taxon>
        <taxon>Teratosphaeriaceae</taxon>
        <taxon>Friedmanniomyces</taxon>
    </lineage>
</organism>
<comment type="function">
    <text evidence="1">Probable lipid hydrolase.</text>
</comment>
<feature type="compositionally biased region" description="Polar residues" evidence="7">
    <location>
        <begin position="737"/>
        <end position="746"/>
    </location>
</feature>
<evidence type="ECO:0000256" key="1">
    <source>
        <dbReference type="ARBA" id="ARBA00002682"/>
    </source>
</evidence>
<dbReference type="InterPro" id="IPR016035">
    <property type="entry name" value="Acyl_Trfase/lysoPLipase"/>
</dbReference>
<comment type="similarity">
    <text evidence="6">Belongs to the PLPL family.</text>
</comment>
<feature type="domain" description="PNPLA" evidence="8">
    <location>
        <begin position="247"/>
        <end position="442"/>
    </location>
</feature>
<dbReference type="EC" id="3.1.1.-" evidence="6"/>
<gene>
    <name evidence="9" type="primary">TGL5_1</name>
    <name evidence="9" type="ORF">LTR91_003307</name>
</gene>
<dbReference type="SUPFAM" id="SSF52151">
    <property type="entry name" value="FabD/lysophospholipase-like"/>
    <property type="match status" value="1"/>
</dbReference>
<reference evidence="9" key="1">
    <citation type="submission" date="2023-06" db="EMBL/GenBank/DDBJ databases">
        <title>Black Yeasts Isolated from many extreme environments.</title>
        <authorList>
            <person name="Coleine C."/>
            <person name="Stajich J.E."/>
            <person name="Selbmann L."/>
        </authorList>
    </citation>
    <scope>NUCLEOTIDE SEQUENCE</scope>
    <source>
        <strain evidence="9">CCFEE 5200</strain>
    </source>
</reference>
<keyword evidence="4 5" id="KW-0443">Lipid metabolism</keyword>
<sequence>MLTVTSSSAEFPRGSAVNLNSRLQRNASLLTTRADRTRWHGVRFRGEDEDGGRPSKRLRLSKSISVLQPVTRFVRSPLDTIGNLAESLGYNAHPPLSQHEERKQVYLARLQTAETYDEWRTAALELDEMEDGDDWKAEEDSDIYDVALVRSRLQSLESARENRDFGRMRFLTRTSLTRDLGGMGNVSLYKHSRVGTKALIEHYIDTVVDTIEMVVDEAGAGEGRGRDAKRVWEEMKLARQSFGRSALLLSGGGTLGMNHIGVVKALFEADLLPRIISGASAGSIVCAVLCTKTDPEIPDVLHEFCHGELDVFESEGEGLLHKITRFFTQGAIYDISNLKRVMEGLIGTITFQEAYNRTRRILNICVSNAGLYEMPRLLNYVTAPDVMIASAVAASCAVPSVFSAADLLAKDPKTGRIKHFDDSPSKWIDGSVDNDLPMMRLAEMLNVNHFIVSQVNPHVVPFLAREEDEAAPETSAPVAAPLALAPGPGWINSAANLAKSEALHRMHVLAELGVFPNVMTKVRSVIGQRYAGDITIMPEISYAQFPNILRNPTETFMVQALRNGERATWPKLSRIRNHLAVELKLDWAVRKMLTRVAFSQSQVDLRMNVFARPVKNGRSERGRSRPGSRASKMSAASTMLPRRPIDRQAAHRVVQSMYEPPTTAVSSPTFARKVAGPDPMDYASSTDEEARSPRSTSPTPVTDDDDDNSSEAASDASESPPSPPPDLWPANRYLFPSASQPATPSMASKAFLSDSPTSTRAPTPLPADLIMTPSPPTQRTSSPEMRYKRLFHGKLSPMPTIRSQAGTPEPQDSPGTKESGLFRRRSKKGFDSESLGSKGVMKRRSRRNSTGAPGLRPPDKR</sequence>
<comment type="caution">
    <text evidence="9">The sequence shown here is derived from an EMBL/GenBank/DDBJ whole genome shotgun (WGS) entry which is preliminary data.</text>
</comment>
<feature type="region of interest" description="Disordered" evidence="7">
    <location>
        <begin position="614"/>
        <end position="645"/>
    </location>
</feature>
<dbReference type="Pfam" id="PF01734">
    <property type="entry name" value="Patatin"/>
    <property type="match status" value="1"/>
</dbReference>
<evidence type="ECO:0000256" key="5">
    <source>
        <dbReference type="PROSITE-ProRule" id="PRU01161"/>
    </source>
</evidence>
<protein>
    <recommendedName>
        <fullName evidence="6">Patatin-like phospholipase domain-containing protein</fullName>
        <ecNumber evidence="6">3.1.1.-</ecNumber>
    </recommendedName>
</protein>
<dbReference type="InterPro" id="IPR002641">
    <property type="entry name" value="PNPLA_dom"/>
</dbReference>
<dbReference type="Pfam" id="PF11815">
    <property type="entry name" value="DUF3336"/>
    <property type="match status" value="1"/>
</dbReference>
<feature type="compositionally biased region" description="Low complexity" evidence="7">
    <location>
        <begin position="710"/>
        <end position="719"/>
    </location>
</feature>
<accession>A0AAN6KXM6</accession>
<comment type="subcellular location">
    <subcellularLocation>
        <location evidence="6">Membrane</location>
        <topology evidence="6">Single-pass membrane protein</topology>
    </subcellularLocation>
</comment>
<dbReference type="PANTHER" id="PTHR14226">
    <property type="entry name" value="NEUROPATHY TARGET ESTERASE/SWISS CHEESE D.MELANOGASTER"/>
    <property type="match status" value="1"/>
</dbReference>